<proteinExistence type="predicted"/>
<dbReference type="EMBL" id="QJKJ01017315">
    <property type="protein sequence ID" value="RDX58625.1"/>
    <property type="molecule type" value="Genomic_DNA"/>
</dbReference>
<feature type="non-terminal residue" evidence="1">
    <location>
        <position position="1"/>
    </location>
</feature>
<accession>A0A371E1E7</accession>
<evidence type="ECO:0000313" key="1">
    <source>
        <dbReference type="EMBL" id="RDX58625.1"/>
    </source>
</evidence>
<comment type="caution">
    <text evidence="1">The sequence shown here is derived from an EMBL/GenBank/DDBJ whole genome shotgun (WGS) entry which is preliminary data.</text>
</comment>
<sequence>MSLSFQTPFHTMLCLYFMKELSCNSQLPIYMTSVTSLNEESFLFLVHALLFQANRPISFWSFVVTHVIHIINLLPSSKQNNLSPFSFSMTNRHTYLIFEYLVVHVTHQHL</sequence>
<keyword evidence="2" id="KW-1185">Reference proteome</keyword>
<organism evidence="1 2">
    <name type="scientific">Mucuna pruriens</name>
    <name type="common">Velvet bean</name>
    <name type="synonym">Dolichos pruriens</name>
    <dbReference type="NCBI Taxonomy" id="157652"/>
    <lineage>
        <taxon>Eukaryota</taxon>
        <taxon>Viridiplantae</taxon>
        <taxon>Streptophyta</taxon>
        <taxon>Embryophyta</taxon>
        <taxon>Tracheophyta</taxon>
        <taxon>Spermatophyta</taxon>
        <taxon>Magnoliopsida</taxon>
        <taxon>eudicotyledons</taxon>
        <taxon>Gunneridae</taxon>
        <taxon>Pentapetalae</taxon>
        <taxon>rosids</taxon>
        <taxon>fabids</taxon>
        <taxon>Fabales</taxon>
        <taxon>Fabaceae</taxon>
        <taxon>Papilionoideae</taxon>
        <taxon>50 kb inversion clade</taxon>
        <taxon>NPAAA clade</taxon>
        <taxon>indigoferoid/millettioid clade</taxon>
        <taxon>Phaseoleae</taxon>
        <taxon>Mucuna</taxon>
    </lineage>
</organism>
<protein>
    <submittedName>
        <fullName evidence="1">Uncharacterized protein</fullName>
    </submittedName>
</protein>
<name>A0A371E1E7_MUCPR</name>
<gene>
    <name evidence="1" type="ORF">CR513_62045</name>
</gene>
<evidence type="ECO:0000313" key="2">
    <source>
        <dbReference type="Proteomes" id="UP000257109"/>
    </source>
</evidence>
<dbReference type="AlphaFoldDB" id="A0A371E1E7"/>
<reference evidence="1" key="1">
    <citation type="submission" date="2018-05" db="EMBL/GenBank/DDBJ databases">
        <title>Draft genome of Mucuna pruriens seed.</title>
        <authorList>
            <person name="Nnadi N.E."/>
            <person name="Vos R."/>
            <person name="Hasami M.H."/>
            <person name="Devisetty U.K."/>
            <person name="Aguiy J.C."/>
        </authorList>
    </citation>
    <scope>NUCLEOTIDE SEQUENCE [LARGE SCALE GENOMIC DNA]</scope>
    <source>
        <strain evidence="1">JCA_2017</strain>
    </source>
</reference>
<dbReference type="Proteomes" id="UP000257109">
    <property type="component" value="Unassembled WGS sequence"/>
</dbReference>